<sequence>MLRQSTGLRMPSSRVQILAEYDEEREDQVLQNAKLSKLDAMEAKWKASNESKQEPSYYAYSYAAWLTCGTSVMSNIIKNLQFKIKDVHLRYEDDFTDAQNPFACGITIQALSSQGASGKEHDAPQEAAEEIAHQSLQLNGCAVYWDTDVTMLGGLDIMAMADAMKKQQTHGLTTTKLLRPHSYLLATTSAQAQISRNCSAQPLRSRSKPRLVCDLQLDKFSITLNEEQYRQMVFSLRELERIDLSWKYRRWRPTVSVQGNAKEWWRFAMQAHVSHITKRHSQATWEFACLRAKQVKTYVDIYYSHLTKPETLGTEKQKEKNFLEQQLEFETLLSLRELVIQKVRREQYWFPGWTGWYSGGTAEETSKDAAAEDDASDFDDASSISTTLTSQIEEEILDVLDSVDRDTFLMRDTVLARVSFSLSQCSFTLVGLRPAGESKDPSGMQPLVELRFADVTLDVESRPRLGSFLFAARLGSLHFLDRTAENPLYPYVLAPHSVESLHVFPKVSVGDGTKPQSSIFKFLPFSTSSSPFGIPLPSGDKMDCPSTPLFELTYERNPLGSSADHSLVVKTQSLDVVYNPSTIRTVKRFLTLWNYEGSTCPRSGEALNLSAAARSRYEMFKKHTKDELRHRWDLMLEGKESSECSVINDNFVISSGQGSAFTESDILDRMYKRYTLNLQDMQVLVGTSKESWKFAQSKGTSRMHVLDRFSICIQVERCIAELQVTGVQATFSKRPLDSSFTMSVHGLLLVDALQTYGPDFELLVASHKHVSMDSRSGSIRDSDPNSPTSPSSPPVPALCSPPLQTIAVPKILSAILSTLHTAPPKGKEII</sequence>
<comment type="caution">
    <text evidence="1">The sequence shown here is derived from an EMBL/GenBank/DDBJ whole genome shotgun (WGS) entry which is preliminary data.</text>
</comment>
<proteinExistence type="predicted"/>
<protein>
    <submittedName>
        <fullName evidence="1">Uncharacterized protein</fullName>
    </submittedName>
</protein>
<name>A0AC60QRV5_IXOPE</name>
<organism evidence="1 2">
    <name type="scientific">Ixodes persulcatus</name>
    <name type="common">Taiga tick</name>
    <dbReference type="NCBI Taxonomy" id="34615"/>
    <lineage>
        <taxon>Eukaryota</taxon>
        <taxon>Metazoa</taxon>
        <taxon>Ecdysozoa</taxon>
        <taxon>Arthropoda</taxon>
        <taxon>Chelicerata</taxon>
        <taxon>Arachnida</taxon>
        <taxon>Acari</taxon>
        <taxon>Parasitiformes</taxon>
        <taxon>Ixodida</taxon>
        <taxon>Ixodoidea</taxon>
        <taxon>Ixodidae</taxon>
        <taxon>Ixodinae</taxon>
        <taxon>Ixodes</taxon>
    </lineage>
</organism>
<keyword evidence="2" id="KW-1185">Reference proteome</keyword>
<dbReference type="EMBL" id="JABSTQ010004768">
    <property type="protein sequence ID" value="KAG0441094.1"/>
    <property type="molecule type" value="Genomic_DNA"/>
</dbReference>
<accession>A0AC60QRV5</accession>
<evidence type="ECO:0000313" key="1">
    <source>
        <dbReference type="EMBL" id="KAG0441094.1"/>
    </source>
</evidence>
<reference evidence="1 2" key="1">
    <citation type="journal article" date="2020" name="Cell">
        <title>Large-Scale Comparative Analyses of Tick Genomes Elucidate Their Genetic Diversity and Vector Capacities.</title>
        <authorList>
            <consortium name="Tick Genome and Microbiome Consortium (TIGMIC)"/>
            <person name="Jia N."/>
            <person name="Wang J."/>
            <person name="Shi W."/>
            <person name="Du L."/>
            <person name="Sun Y."/>
            <person name="Zhan W."/>
            <person name="Jiang J.F."/>
            <person name="Wang Q."/>
            <person name="Zhang B."/>
            <person name="Ji P."/>
            <person name="Bell-Sakyi L."/>
            <person name="Cui X.M."/>
            <person name="Yuan T.T."/>
            <person name="Jiang B.G."/>
            <person name="Yang W.F."/>
            <person name="Lam T.T."/>
            <person name="Chang Q.C."/>
            <person name="Ding S.J."/>
            <person name="Wang X.J."/>
            <person name="Zhu J.G."/>
            <person name="Ruan X.D."/>
            <person name="Zhao L."/>
            <person name="Wei J.T."/>
            <person name="Ye R.Z."/>
            <person name="Que T.C."/>
            <person name="Du C.H."/>
            <person name="Zhou Y.H."/>
            <person name="Cheng J.X."/>
            <person name="Dai P.F."/>
            <person name="Guo W.B."/>
            <person name="Han X.H."/>
            <person name="Huang E.J."/>
            <person name="Li L.F."/>
            <person name="Wei W."/>
            <person name="Gao Y.C."/>
            <person name="Liu J.Z."/>
            <person name="Shao H.Z."/>
            <person name="Wang X."/>
            <person name="Wang C.C."/>
            <person name="Yang T.C."/>
            <person name="Huo Q.B."/>
            <person name="Li W."/>
            <person name="Chen H.Y."/>
            <person name="Chen S.E."/>
            <person name="Zhou L.G."/>
            <person name="Ni X.B."/>
            <person name="Tian J.H."/>
            <person name="Sheng Y."/>
            <person name="Liu T."/>
            <person name="Pan Y.S."/>
            <person name="Xia L.Y."/>
            <person name="Li J."/>
            <person name="Zhao F."/>
            <person name="Cao W.C."/>
        </authorList>
    </citation>
    <scope>NUCLEOTIDE SEQUENCE [LARGE SCALE GENOMIC DNA]</scope>
    <source>
        <strain evidence="1">Iper-2018</strain>
    </source>
</reference>
<gene>
    <name evidence="1" type="ORF">HPB47_016052</name>
</gene>
<dbReference type="Proteomes" id="UP000805193">
    <property type="component" value="Unassembled WGS sequence"/>
</dbReference>
<evidence type="ECO:0000313" key="2">
    <source>
        <dbReference type="Proteomes" id="UP000805193"/>
    </source>
</evidence>